<evidence type="ECO:0000256" key="2">
    <source>
        <dbReference type="ARBA" id="ARBA00010370"/>
    </source>
</evidence>
<proteinExistence type="inferred from homology"/>
<comment type="caution">
    <text evidence="11">The sequence shown here is derived from an EMBL/GenBank/DDBJ whole genome shotgun (WGS) entry which is preliminary data.</text>
</comment>
<dbReference type="SUPFAM" id="SSF55486">
    <property type="entry name" value="Metalloproteases ('zincins'), catalytic domain"/>
    <property type="match status" value="2"/>
</dbReference>
<dbReference type="InterPro" id="IPR006026">
    <property type="entry name" value="Peptidase_Metallo"/>
</dbReference>
<dbReference type="Gene3D" id="3.40.390.10">
    <property type="entry name" value="Collagenase (Catalytic Domain)"/>
    <property type="match status" value="3"/>
</dbReference>
<dbReference type="PANTHER" id="PTHR10201">
    <property type="entry name" value="MATRIX METALLOPROTEINASE"/>
    <property type="match status" value="1"/>
</dbReference>
<dbReference type="SMART" id="SM00235">
    <property type="entry name" value="ZnMc"/>
    <property type="match status" value="1"/>
</dbReference>
<reference evidence="11 12" key="1">
    <citation type="submission" date="2022-05" db="EMBL/GenBank/DDBJ databases">
        <authorList>
            <consortium name="Genoscope - CEA"/>
            <person name="William W."/>
        </authorList>
    </citation>
    <scope>NUCLEOTIDE SEQUENCE [LARGE SCALE GENOMIC DNA]</scope>
</reference>
<protein>
    <recommendedName>
        <fullName evidence="10">Peptidase metallopeptidase domain-containing protein</fullName>
    </recommendedName>
</protein>
<sequence>MLHSRSGGNDVTTAIRKFQKFFGLPVTGKLDQATMKEMSKPRCGLPDVVSKDEGKRMKRFSTWGKWRKTDLKYYVRCYYAFDGKIGLFGGSVLAHAFYPSDGRIHFDEDEKYTETGSFWGFSQSLADVATHEIGHALGLRHSTVKGSVMWPIAKHGEPEIHEDDIKGIRSLYVSDDFVLVRNYLSKFGYISHSRSGNNDATVSVKKFQQFFGLPATGELDEETVEMMKKPRCGNPDADDNGLRVRRYDVGYGKWEKSPLKYHLSFGEDLAHDLQARIFANAFRKWSDAAPKLRFIRTFNREDADLKIR</sequence>
<dbReference type="SUPFAM" id="SSF47090">
    <property type="entry name" value="PGBD-like"/>
    <property type="match status" value="2"/>
</dbReference>
<evidence type="ECO:0000256" key="8">
    <source>
        <dbReference type="ARBA" id="ARBA00023049"/>
    </source>
</evidence>
<evidence type="ECO:0000256" key="7">
    <source>
        <dbReference type="ARBA" id="ARBA00022833"/>
    </source>
</evidence>
<evidence type="ECO:0000313" key="11">
    <source>
        <dbReference type="EMBL" id="CAH3151438.1"/>
    </source>
</evidence>
<dbReference type="PANTHER" id="PTHR10201:SF291">
    <property type="entry name" value="MATRIX METALLOPROTEINASE 1, ISOFORM C-RELATED"/>
    <property type="match status" value="1"/>
</dbReference>
<evidence type="ECO:0000256" key="9">
    <source>
        <dbReference type="ARBA" id="ARBA00023145"/>
    </source>
</evidence>
<dbReference type="EMBL" id="CALNXI010001012">
    <property type="protein sequence ID" value="CAH3151438.1"/>
    <property type="molecule type" value="Genomic_DNA"/>
</dbReference>
<dbReference type="InterPro" id="IPR036365">
    <property type="entry name" value="PGBD-like_sf"/>
</dbReference>
<evidence type="ECO:0000256" key="6">
    <source>
        <dbReference type="ARBA" id="ARBA00022801"/>
    </source>
</evidence>
<name>A0ABN8PVA2_9CNID</name>
<keyword evidence="5" id="KW-0732">Signal</keyword>
<dbReference type="Pfam" id="PF00413">
    <property type="entry name" value="Peptidase_M10"/>
    <property type="match status" value="1"/>
</dbReference>
<evidence type="ECO:0000256" key="3">
    <source>
        <dbReference type="ARBA" id="ARBA00022670"/>
    </source>
</evidence>
<dbReference type="InterPro" id="IPR021158">
    <property type="entry name" value="Pept_M10A_Zn_BS"/>
</dbReference>
<accession>A0ABN8PVA2</accession>
<feature type="domain" description="Peptidase metallopeptidase" evidence="10">
    <location>
        <begin position="17"/>
        <end position="174"/>
    </location>
</feature>
<keyword evidence="7" id="KW-0862">Zinc</keyword>
<evidence type="ECO:0000256" key="5">
    <source>
        <dbReference type="ARBA" id="ARBA00022729"/>
    </source>
</evidence>
<keyword evidence="4" id="KW-0479">Metal-binding</keyword>
<dbReference type="PROSITE" id="PS00546">
    <property type="entry name" value="CYSTEINE_SWITCH"/>
    <property type="match status" value="2"/>
</dbReference>
<organism evidence="11 12">
    <name type="scientific">Porites evermanni</name>
    <dbReference type="NCBI Taxonomy" id="104178"/>
    <lineage>
        <taxon>Eukaryota</taxon>
        <taxon>Metazoa</taxon>
        <taxon>Cnidaria</taxon>
        <taxon>Anthozoa</taxon>
        <taxon>Hexacorallia</taxon>
        <taxon>Scleractinia</taxon>
        <taxon>Fungiina</taxon>
        <taxon>Poritidae</taxon>
        <taxon>Porites</taxon>
    </lineage>
</organism>
<keyword evidence="8" id="KW-0482">Metalloprotease</keyword>
<dbReference type="Pfam" id="PF01471">
    <property type="entry name" value="PG_binding_1"/>
    <property type="match status" value="2"/>
</dbReference>
<evidence type="ECO:0000256" key="1">
    <source>
        <dbReference type="ARBA" id="ARBA00001947"/>
    </source>
</evidence>
<keyword evidence="6" id="KW-0378">Hydrolase</keyword>
<evidence type="ECO:0000313" key="12">
    <source>
        <dbReference type="Proteomes" id="UP001159427"/>
    </source>
</evidence>
<dbReference type="Proteomes" id="UP001159427">
    <property type="component" value="Unassembled WGS sequence"/>
</dbReference>
<gene>
    <name evidence="11" type="ORF">PEVE_00000443</name>
</gene>
<dbReference type="InterPro" id="IPR001818">
    <property type="entry name" value="Pept_M10_metallopeptidase"/>
</dbReference>
<comment type="similarity">
    <text evidence="2">Belongs to the peptidase M10A family.</text>
</comment>
<comment type="cofactor">
    <cofactor evidence="1">
        <name>Zn(2+)</name>
        <dbReference type="ChEBI" id="CHEBI:29105"/>
    </cofactor>
</comment>
<evidence type="ECO:0000259" key="10">
    <source>
        <dbReference type="SMART" id="SM00235"/>
    </source>
</evidence>
<keyword evidence="12" id="KW-1185">Reference proteome</keyword>
<keyword evidence="9" id="KW-0865">Zymogen</keyword>
<evidence type="ECO:0000256" key="4">
    <source>
        <dbReference type="ARBA" id="ARBA00022723"/>
    </source>
</evidence>
<keyword evidence="3" id="KW-0645">Protease</keyword>
<dbReference type="InterPro" id="IPR024079">
    <property type="entry name" value="MetalloPept_cat_dom_sf"/>
</dbReference>
<dbReference type="InterPro" id="IPR002477">
    <property type="entry name" value="Peptidoglycan-bd-like"/>
</dbReference>